<proteinExistence type="predicted"/>
<dbReference type="RefSeq" id="WP_071077638.1">
    <property type="nucleotide sequence ID" value="NZ_LFKP01000008.1"/>
</dbReference>
<reference evidence="2 3" key="1">
    <citation type="submission" date="2015-06" db="EMBL/GenBank/DDBJ databases">
        <title>Draft genome sequencing of a biphenyl-degrading bacterium, Janthinobacterium lividum MEG1.</title>
        <authorList>
            <person name="Shimodaira J."/>
            <person name="Hatta T."/>
        </authorList>
    </citation>
    <scope>NUCLEOTIDE SEQUENCE [LARGE SCALE GENOMIC DNA]</scope>
    <source>
        <strain evidence="2 3">MEG1</strain>
    </source>
</reference>
<evidence type="ECO:0000313" key="2">
    <source>
        <dbReference type="EMBL" id="OHV96156.1"/>
    </source>
</evidence>
<keyword evidence="1" id="KW-0812">Transmembrane</keyword>
<dbReference type="Proteomes" id="UP000179840">
    <property type="component" value="Unassembled WGS sequence"/>
</dbReference>
<feature type="transmembrane region" description="Helical" evidence="1">
    <location>
        <begin position="73"/>
        <end position="91"/>
    </location>
</feature>
<comment type="caution">
    <text evidence="2">The sequence shown here is derived from an EMBL/GenBank/DDBJ whole genome shotgun (WGS) entry which is preliminary data.</text>
</comment>
<evidence type="ECO:0000256" key="1">
    <source>
        <dbReference type="SAM" id="Phobius"/>
    </source>
</evidence>
<name>A0A1S1U7B1_9BURK</name>
<accession>A0A1S1U7B1</accession>
<evidence type="ECO:0000313" key="3">
    <source>
        <dbReference type="Proteomes" id="UP000179840"/>
    </source>
</evidence>
<keyword evidence="1" id="KW-0472">Membrane</keyword>
<keyword evidence="1" id="KW-1133">Transmembrane helix</keyword>
<dbReference type="AlphaFoldDB" id="A0A1S1U7B1"/>
<organism evidence="2 3">
    <name type="scientific">Janthinobacterium lividum</name>
    <dbReference type="NCBI Taxonomy" id="29581"/>
    <lineage>
        <taxon>Bacteria</taxon>
        <taxon>Pseudomonadati</taxon>
        <taxon>Pseudomonadota</taxon>
        <taxon>Betaproteobacteria</taxon>
        <taxon>Burkholderiales</taxon>
        <taxon>Oxalobacteraceae</taxon>
        <taxon>Janthinobacterium</taxon>
    </lineage>
</organism>
<sequence length="203" mass="23517">MTQRNRERQARIGQLEQELRHDGRQRETVAPHAVTGCRLLDAGVPAQQAERVQTGLLAYLWHAEWRHMLSVPFIYLVAVPLGMLDLSISLYQRVCFPLYRIPRVRRRDFFVYDRGRLAYLNVLEKLNCQYCAYATGLLAYAREVEGRTEQYWCPIKHARHAAGVPPGHAHVCRFVAFGDADAYRQQLEPLRQELAEPDKVHHA</sequence>
<gene>
    <name evidence="2" type="ORF">AKG95_15180</name>
</gene>
<protein>
    <submittedName>
        <fullName evidence="2">Uncharacterized protein</fullName>
    </submittedName>
</protein>
<dbReference type="EMBL" id="LFKP01000008">
    <property type="protein sequence ID" value="OHV96156.1"/>
    <property type="molecule type" value="Genomic_DNA"/>
</dbReference>